<sequence length="144" mass="15783">MKPCVVLKIDEIATVTGPRPVVAVEMLKVASGVNRLIPLKASPTVSERCGLKRCWVHFIITCRPTSVDERRRLSDHPTAEDGRILASKKGSTCPSVKLRASHSRDELPPVKVAPERDICLLSNQLVVIGQAQFLKVGQLLACKH</sequence>
<comment type="caution">
    <text evidence="1">The sequence shown here is derived from an EMBL/GenBank/DDBJ whole genome shotgun (WGS) entry which is preliminary data.</text>
</comment>
<evidence type="ECO:0000313" key="1">
    <source>
        <dbReference type="EMBL" id="KAJ1351584.1"/>
    </source>
</evidence>
<keyword evidence="2" id="KW-1185">Reference proteome</keyword>
<dbReference type="AlphaFoldDB" id="A0AAD5MVR9"/>
<evidence type="ECO:0000313" key="2">
    <source>
        <dbReference type="Proteomes" id="UP001196413"/>
    </source>
</evidence>
<reference evidence="1" key="1">
    <citation type="submission" date="2021-06" db="EMBL/GenBank/DDBJ databases">
        <title>Parelaphostrongylus tenuis whole genome reference sequence.</title>
        <authorList>
            <person name="Garwood T.J."/>
            <person name="Larsen P.A."/>
            <person name="Fountain-Jones N.M."/>
            <person name="Garbe J.R."/>
            <person name="Macchietto M.G."/>
            <person name="Kania S.A."/>
            <person name="Gerhold R.W."/>
            <person name="Richards J.E."/>
            <person name="Wolf T.M."/>
        </authorList>
    </citation>
    <scope>NUCLEOTIDE SEQUENCE</scope>
    <source>
        <strain evidence="1">MNPRO001-30</strain>
        <tissue evidence="1">Meninges</tissue>
    </source>
</reference>
<gene>
    <name evidence="1" type="ORF">KIN20_007663</name>
</gene>
<name>A0AAD5MVR9_PARTN</name>
<organism evidence="1 2">
    <name type="scientific">Parelaphostrongylus tenuis</name>
    <name type="common">Meningeal worm</name>
    <dbReference type="NCBI Taxonomy" id="148309"/>
    <lineage>
        <taxon>Eukaryota</taxon>
        <taxon>Metazoa</taxon>
        <taxon>Ecdysozoa</taxon>
        <taxon>Nematoda</taxon>
        <taxon>Chromadorea</taxon>
        <taxon>Rhabditida</taxon>
        <taxon>Rhabditina</taxon>
        <taxon>Rhabditomorpha</taxon>
        <taxon>Strongyloidea</taxon>
        <taxon>Metastrongylidae</taxon>
        <taxon>Parelaphostrongylus</taxon>
    </lineage>
</organism>
<accession>A0AAD5MVR9</accession>
<dbReference type="EMBL" id="JAHQIW010001138">
    <property type="protein sequence ID" value="KAJ1351584.1"/>
    <property type="molecule type" value="Genomic_DNA"/>
</dbReference>
<protein>
    <submittedName>
        <fullName evidence="1">Uncharacterized protein</fullName>
    </submittedName>
</protein>
<dbReference type="Proteomes" id="UP001196413">
    <property type="component" value="Unassembled WGS sequence"/>
</dbReference>
<proteinExistence type="predicted"/>